<dbReference type="SUPFAM" id="SSF47240">
    <property type="entry name" value="Ferritin-like"/>
    <property type="match status" value="1"/>
</dbReference>
<accession>A0A6J6AY85</accession>
<dbReference type="CDD" id="cd00657">
    <property type="entry name" value="Ferritin_like"/>
    <property type="match status" value="1"/>
</dbReference>
<dbReference type="GO" id="GO:0016491">
    <property type="term" value="F:oxidoreductase activity"/>
    <property type="evidence" value="ECO:0007669"/>
    <property type="project" value="InterPro"/>
</dbReference>
<dbReference type="EMBL" id="CAEZSE010000039">
    <property type="protein sequence ID" value="CAB4531711.1"/>
    <property type="molecule type" value="Genomic_DNA"/>
</dbReference>
<protein>
    <submittedName>
        <fullName evidence="1">Unannotated protein</fullName>
    </submittedName>
</protein>
<reference evidence="1" key="1">
    <citation type="submission" date="2020-05" db="EMBL/GenBank/DDBJ databases">
        <authorList>
            <person name="Chiriac C."/>
            <person name="Salcher M."/>
            <person name="Ghai R."/>
            <person name="Kavagutti S V."/>
        </authorList>
    </citation>
    <scope>NUCLEOTIDE SEQUENCE</scope>
</reference>
<organism evidence="1">
    <name type="scientific">freshwater metagenome</name>
    <dbReference type="NCBI Taxonomy" id="449393"/>
    <lineage>
        <taxon>unclassified sequences</taxon>
        <taxon>metagenomes</taxon>
        <taxon>ecological metagenomes</taxon>
    </lineage>
</organism>
<dbReference type="InterPro" id="IPR012348">
    <property type="entry name" value="RNR-like"/>
</dbReference>
<proteinExistence type="predicted"/>
<evidence type="ECO:0000313" key="1">
    <source>
        <dbReference type="EMBL" id="CAB4531711.1"/>
    </source>
</evidence>
<sequence>MSITEKQNQDIIGRDQINNIEAILSIPVTPTNEIEHVVKNNADTIFTWDYSLTRPPLRKLYEKAKTSQWNGTTDLPWDTAVDIEKTVAADQAAIGNGVDPSWYADTKLATWGDKEWLEFGIQSRKWMLSQFLHGEQGALICTAKIVETVPWYDAKLYASTQVVDEARHVEVFARYLDEKLEGGYPINAHLGLLLDDIVKDSRWDLTYLGMQIMVEGLALAAFGYLHQLTGEPLLKKLLRYVMSDEARHVAFGVLSLKEVYDGMSDAEIMERQEFAYEASIRMRDRFLQQEVWQYMGVDPKSVIPLLINDPTRKIFQQMLFAKIVPNCKKLGLLDRNDFWLRHRFEEMGVIQFEDWENTGDEYLKFEIGKEVETAN</sequence>
<gene>
    <name evidence="1" type="ORF">UFOPK1353_00362</name>
</gene>
<dbReference type="Gene3D" id="1.10.620.20">
    <property type="entry name" value="Ribonucleotide Reductase, subunit A"/>
    <property type="match status" value="1"/>
</dbReference>
<name>A0A6J6AY85_9ZZZZ</name>
<dbReference type="AlphaFoldDB" id="A0A6J6AY85"/>
<dbReference type="InterPro" id="IPR009078">
    <property type="entry name" value="Ferritin-like_SF"/>
</dbReference>